<sequence length="122" mass="14047">MNTTIEPLQPGNNQYDLIEEYLNNSIKMNTSDGRFPQIEGIFRVRQPDFDFRFKECEENPHRLLLWLGSAGLFALGSTTFYSRADDNFKPQSDMADKAVGYTSKDGVQHKVLTFGLFDMLRQ</sequence>
<accession>A0A5J4TM27</accession>
<dbReference type="Gene3D" id="3.90.228.10">
    <property type="match status" value="1"/>
</dbReference>
<dbReference type="AlphaFoldDB" id="A0A5J4TM27"/>
<dbReference type="Proteomes" id="UP000324800">
    <property type="component" value="Unassembled WGS sequence"/>
</dbReference>
<organism evidence="1 2">
    <name type="scientific">Streblomastix strix</name>
    <dbReference type="NCBI Taxonomy" id="222440"/>
    <lineage>
        <taxon>Eukaryota</taxon>
        <taxon>Metamonada</taxon>
        <taxon>Preaxostyla</taxon>
        <taxon>Oxymonadida</taxon>
        <taxon>Streblomastigidae</taxon>
        <taxon>Streblomastix</taxon>
    </lineage>
</organism>
<proteinExistence type="predicted"/>
<gene>
    <name evidence="1" type="ORF">EZS28_044907</name>
</gene>
<dbReference type="EMBL" id="SNRW01028186">
    <property type="protein sequence ID" value="KAA6359566.1"/>
    <property type="molecule type" value="Genomic_DNA"/>
</dbReference>
<comment type="caution">
    <text evidence="1">The sequence shown here is derived from an EMBL/GenBank/DDBJ whole genome shotgun (WGS) entry which is preliminary data.</text>
</comment>
<name>A0A5J4TM27_9EUKA</name>
<reference evidence="1 2" key="1">
    <citation type="submission" date="2019-03" db="EMBL/GenBank/DDBJ databases">
        <title>Single cell metagenomics reveals metabolic interactions within the superorganism composed of flagellate Streblomastix strix and complex community of Bacteroidetes bacteria on its surface.</title>
        <authorList>
            <person name="Treitli S.C."/>
            <person name="Kolisko M."/>
            <person name="Husnik F."/>
            <person name="Keeling P."/>
            <person name="Hampl V."/>
        </authorList>
    </citation>
    <scope>NUCLEOTIDE SEQUENCE [LARGE SCALE GENOMIC DNA]</scope>
    <source>
        <strain evidence="1">ST1C</strain>
    </source>
</reference>
<evidence type="ECO:0000313" key="1">
    <source>
        <dbReference type="EMBL" id="KAA6359566.1"/>
    </source>
</evidence>
<dbReference type="OrthoDB" id="429950at2759"/>
<evidence type="ECO:0000313" key="2">
    <source>
        <dbReference type="Proteomes" id="UP000324800"/>
    </source>
</evidence>
<dbReference type="SUPFAM" id="SSF56399">
    <property type="entry name" value="ADP-ribosylation"/>
    <property type="match status" value="1"/>
</dbReference>
<protein>
    <submittedName>
        <fullName evidence="1">Uncharacterized protein</fullName>
    </submittedName>
</protein>